<dbReference type="SUPFAM" id="SSF111369">
    <property type="entry name" value="HlyD-like secretion proteins"/>
    <property type="match status" value="1"/>
</dbReference>
<dbReference type="GO" id="GO:0005886">
    <property type="term" value="C:plasma membrane"/>
    <property type="evidence" value="ECO:0007669"/>
    <property type="project" value="TreeGrafter"/>
</dbReference>
<evidence type="ECO:0000256" key="2">
    <source>
        <dbReference type="ARBA" id="ARBA00009477"/>
    </source>
</evidence>
<protein>
    <submittedName>
        <fullName evidence="9">Membrane fusion protein, multidrug efflux system</fullName>
    </submittedName>
</protein>
<feature type="domain" description="Multidrug resistance protein MdtA-like alpha-helical hairpin" evidence="5">
    <location>
        <begin position="97"/>
        <end position="166"/>
    </location>
</feature>
<dbReference type="FunFam" id="2.40.420.20:FF:000001">
    <property type="entry name" value="Efflux RND transporter periplasmic adaptor subunit"/>
    <property type="match status" value="1"/>
</dbReference>
<proteinExistence type="inferred from homology"/>
<dbReference type="InterPro" id="IPR058624">
    <property type="entry name" value="MdtA-like_HH"/>
</dbReference>
<dbReference type="GO" id="GO:0022857">
    <property type="term" value="F:transmembrane transporter activity"/>
    <property type="evidence" value="ECO:0007669"/>
    <property type="project" value="InterPro"/>
</dbReference>
<dbReference type="Pfam" id="PF25967">
    <property type="entry name" value="RND-MFP_C"/>
    <property type="match status" value="1"/>
</dbReference>
<keyword evidence="3" id="KW-0175">Coiled coil</keyword>
<sequence>MLSFSRLLPAIALLFAATLQGMAQQSDQPVPVTVVTLQPQTVTLTSTLPGRVAASAEAEVRPQVNGIITERLFEEGAHVKANDPLYRIDAASYEAAVQQARASVAQAEAQLGAARREAARLVELQARNVASEQALDEAQAARDSAEAALELAHAQLNAAEIELSHTTIRARLSGRIGLSQTSPGALVTASQAQPLAVIRDIDPVHVDVTQSAADLLRWRRGETEENLAGADGTVRLTLADGSEYSETGRLQAAEPNVNPQTGVVTLRMQFANPNALLLPGMYVQVNMPVEVADNVFLVPHEGVVRDRRGRPVAWVVNANNVIEERALSILQDRASDWVVDSGLEPGDRIVVAGFQKTAPGATVAPEERAASDDGAASEQ</sequence>
<evidence type="ECO:0000256" key="4">
    <source>
        <dbReference type="SAM" id="SignalP"/>
    </source>
</evidence>
<dbReference type="PANTHER" id="PTHR30158">
    <property type="entry name" value="ACRA/E-RELATED COMPONENT OF DRUG EFFLUX TRANSPORTER"/>
    <property type="match status" value="1"/>
</dbReference>
<dbReference type="Gene3D" id="2.40.30.170">
    <property type="match status" value="1"/>
</dbReference>
<name>A0A1M7BGD3_9RHOB</name>
<evidence type="ECO:0000256" key="3">
    <source>
        <dbReference type="SAM" id="Coils"/>
    </source>
</evidence>
<dbReference type="Proteomes" id="UP000183974">
    <property type="component" value="Unassembled WGS sequence"/>
</dbReference>
<dbReference type="GO" id="GO:0030313">
    <property type="term" value="C:cell envelope"/>
    <property type="evidence" value="ECO:0007669"/>
    <property type="project" value="UniProtKB-SubCell"/>
</dbReference>
<dbReference type="InterPro" id="IPR058627">
    <property type="entry name" value="MdtA-like_C"/>
</dbReference>
<accession>A0A1M7BGD3</accession>
<evidence type="ECO:0000259" key="5">
    <source>
        <dbReference type="Pfam" id="PF25876"/>
    </source>
</evidence>
<dbReference type="InterPro" id="IPR058626">
    <property type="entry name" value="MdtA-like_b-barrel"/>
</dbReference>
<keyword evidence="10" id="KW-1185">Reference proteome</keyword>
<comment type="subcellular location">
    <subcellularLocation>
        <location evidence="1">Cell envelope</location>
    </subcellularLocation>
</comment>
<comment type="similarity">
    <text evidence="2">Belongs to the membrane fusion protein (MFP) (TC 8.A.1) family.</text>
</comment>
<gene>
    <name evidence="9" type="ORF">SAMN05444398_103222</name>
</gene>
<dbReference type="PANTHER" id="PTHR30158:SF3">
    <property type="entry name" value="MULTIDRUG EFFLUX PUMP SUBUNIT ACRA-RELATED"/>
    <property type="match status" value="1"/>
</dbReference>
<dbReference type="EMBL" id="FRBR01000003">
    <property type="protein sequence ID" value="SHL53926.1"/>
    <property type="molecule type" value="Genomic_DNA"/>
</dbReference>
<feature type="coiled-coil region" evidence="3">
    <location>
        <begin position="90"/>
        <end position="162"/>
    </location>
</feature>
<keyword evidence="4" id="KW-0732">Signal</keyword>
<dbReference type="Gene3D" id="2.40.50.100">
    <property type="match status" value="1"/>
</dbReference>
<organism evidence="9 10">
    <name type="scientific">Roseovarius pacificus</name>
    <dbReference type="NCBI Taxonomy" id="337701"/>
    <lineage>
        <taxon>Bacteria</taxon>
        <taxon>Pseudomonadati</taxon>
        <taxon>Pseudomonadota</taxon>
        <taxon>Alphaproteobacteria</taxon>
        <taxon>Rhodobacterales</taxon>
        <taxon>Roseobacteraceae</taxon>
        <taxon>Roseovarius</taxon>
    </lineage>
</organism>
<dbReference type="Gene3D" id="1.10.287.470">
    <property type="entry name" value="Helix hairpin bin"/>
    <property type="match status" value="1"/>
</dbReference>
<evidence type="ECO:0000313" key="9">
    <source>
        <dbReference type="EMBL" id="SHL53926.1"/>
    </source>
</evidence>
<dbReference type="Pfam" id="PF25876">
    <property type="entry name" value="HH_MFP_RND"/>
    <property type="match status" value="1"/>
</dbReference>
<feature type="domain" description="Multidrug resistance protein MdtA-like C-terminal permuted SH3" evidence="8">
    <location>
        <begin position="294"/>
        <end position="356"/>
    </location>
</feature>
<dbReference type="Gene3D" id="2.40.420.20">
    <property type="match status" value="1"/>
</dbReference>
<evidence type="ECO:0000259" key="8">
    <source>
        <dbReference type="Pfam" id="PF25967"/>
    </source>
</evidence>
<dbReference type="NCBIfam" id="TIGR01730">
    <property type="entry name" value="RND_mfp"/>
    <property type="match status" value="1"/>
</dbReference>
<dbReference type="AlphaFoldDB" id="A0A1M7BGD3"/>
<dbReference type="InterPro" id="IPR058625">
    <property type="entry name" value="MdtA-like_BSH"/>
</dbReference>
<reference evidence="9 10" key="1">
    <citation type="submission" date="2016-11" db="EMBL/GenBank/DDBJ databases">
        <authorList>
            <person name="Jaros S."/>
            <person name="Januszkiewicz K."/>
            <person name="Wedrychowicz H."/>
        </authorList>
    </citation>
    <scope>NUCLEOTIDE SEQUENCE [LARGE SCALE GENOMIC DNA]</scope>
    <source>
        <strain evidence="9 10">DSM 29589</strain>
    </source>
</reference>
<evidence type="ECO:0000256" key="1">
    <source>
        <dbReference type="ARBA" id="ARBA00004196"/>
    </source>
</evidence>
<evidence type="ECO:0000313" key="10">
    <source>
        <dbReference type="Proteomes" id="UP000183974"/>
    </source>
</evidence>
<evidence type="ECO:0000259" key="6">
    <source>
        <dbReference type="Pfam" id="PF25917"/>
    </source>
</evidence>
<feature type="signal peptide" evidence="4">
    <location>
        <begin position="1"/>
        <end position="23"/>
    </location>
</feature>
<dbReference type="STRING" id="337701.SAMN05444398_103222"/>
<dbReference type="Pfam" id="PF25944">
    <property type="entry name" value="Beta-barrel_RND"/>
    <property type="match status" value="1"/>
</dbReference>
<dbReference type="Pfam" id="PF25917">
    <property type="entry name" value="BSH_RND"/>
    <property type="match status" value="1"/>
</dbReference>
<dbReference type="InterPro" id="IPR006143">
    <property type="entry name" value="RND_pump_MFP"/>
</dbReference>
<feature type="chain" id="PRO_5013269050" evidence="4">
    <location>
        <begin position="24"/>
        <end position="379"/>
    </location>
</feature>
<feature type="domain" description="Multidrug resistance protein MdtA-like barrel-sandwich hybrid" evidence="6">
    <location>
        <begin position="57"/>
        <end position="198"/>
    </location>
</feature>
<evidence type="ECO:0000259" key="7">
    <source>
        <dbReference type="Pfam" id="PF25944"/>
    </source>
</evidence>
<feature type="domain" description="Multidrug resistance protein MdtA-like beta-barrel" evidence="7">
    <location>
        <begin position="203"/>
        <end position="289"/>
    </location>
</feature>
<dbReference type="OrthoDB" id="9816569at2"/>
<dbReference type="GO" id="GO:0046677">
    <property type="term" value="P:response to antibiotic"/>
    <property type="evidence" value="ECO:0007669"/>
    <property type="project" value="TreeGrafter"/>
</dbReference>